<name>A0AAP0ASK5_9ASPA</name>
<comment type="caution">
    <text evidence="2">The sequence shown here is derived from an EMBL/GenBank/DDBJ whole genome shotgun (WGS) entry which is preliminary data.</text>
</comment>
<organism evidence="2 3">
    <name type="scientific">Platanthera zijinensis</name>
    <dbReference type="NCBI Taxonomy" id="2320716"/>
    <lineage>
        <taxon>Eukaryota</taxon>
        <taxon>Viridiplantae</taxon>
        <taxon>Streptophyta</taxon>
        <taxon>Embryophyta</taxon>
        <taxon>Tracheophyta</taxon>
        <taxon>Spermatophyta</taxon>
        <taxon>Magnoliopsida</taxon>
        <taxon>Liliopsida</taxon>
        <taxon>Asparagales</taxon>
        <taxon>Orchidaceae</taxon>
        <taxon>Orchidoideae</taxon>
        <taxon>Orchideae</taxon>
        <taxon>Orchidinae</taxon>
        <taxon>Platanthera</taxon>
    </lineage>
</organism>
<keyword evidence="3" id="KW-1185">Reference proteome</keyword>
<dbReference type="EMBL" id="JBBWWQ010000021">
    <property type="protein sequence ID" value="KAK8913723.1"/>
    <property type="molecule type" value="Genomic_DNA"/>
</dbReference>
<protein>
    <submittedName>
        <fullName evidence="2">Uncharacterized protein</fullName>
    </submittedName>
</protein>
<proteinExistence type="predicted"/>
<dbReference type="Proteomes" id="UP001418222">
    <property type="component" value="Unassembled WGS sequence"/>
</dbReference>
<evidence type="ECO:0000313" key="3">
    <source>
        <dbReference type="Proteomes" id="UP001418222"/>
    </source>
</evidence>
<gene>
    <name evidence="2" type="ORF">KSP39_PZI023560</name>
</gene>
<feature type="region of interest" description="Disordered" evidence="1">
    <location>
        <begin position="1"/>
        <end position="34"/>
    </location>
</feature>
<evidence type="ECO:0000313" key="2">
    <source>
        <dbReference type="EMBL" id="KAK8913723.1"/>
    </source>
</evidence>
<sequence>MAVGPSGSEEGSRATHVAHSITPSKKQRRSKIATRYQPLRRLLLRRRQQWRRLLLRPHLPCRGGAQQVPRRRLSQTLLIRERAGEAKELRLPRAPPTSAATSPRPKEKTSCRIQKSLLRQPLAAESCRIFDKCTIWKGHGYCSS</sequence>
<accession>A0AAP0ASK5</accession>
<evidence type="ECO:0000256" key="1">
    <source>
        <dbReference type="SAM" id="MobiDB-lite"/>
    </source>
</evidence>
<feature type="region of interest" description="Disordered" evidence="1">
    <location>
        <begin position="84"/>
        <end position="110"/>
    </location>
</feature>
<dbReference type="AlphaFoldDB" id="A0AAP0ASK5"/>
<reference evidence="2 3" key="1">
    <citation type="journal article" date="2022" name="Nat. Plants">
        <title>Genomes of leafy and leafless Platanthera orchids illuminate the evolution of mycoheterotrophy.</title>
        <authorList>
            <person name="Li M.H."/>
            <person name="Liu K.W."/>
            <person name="Li Z."/>
            <person name="Lu H.C."/>
            <person name="Ye Q.L."/>
            <person name="Zhang D."/>
            <person name="Wang J.Y."/>
            <person name="Li Y.F."/>
            <person name="Zhong Z.M."/>
            <person name="Liu X."/>
            <person name="Yu X."/>
            <person name="Liu D.K."/>
            <person name="Tu X.D."/>
            <person name="Liu B."/>
            <person name="Hao Y."/>
            <person name="Liao X.Y."/>
            <person name="Jiang Y.T."/>
            <person name="Sun W.H."/>
            <person name="Chen J."/>
            <person name="Chen Y.Q."/>
            <person name="Ai Y."/>
            <person name="Zhai J.W."/>
            <person name="Wu S.S."/>
            <person name="Zhou Z."/>
            <person name="Hsiao Y.Y."/>
            <person name="Wu W.L."/>
            <person name="Chen Y.Y."/>
            <person name="Lin Y.F."/>
            <person name="Hsu J.L."/>
            <person name="Li C.Y."/>
            <person name="Wang Z.W."/>
            <person name="Zhao X."/>
            <person name="Zhong W.Y."/>
            <person name="Ma X.K."/>
            <person name="Ma L."/>
            <person name="Huang J."/>
            <person name="Chen G.Z."/>
            <person name="Huang M.Z."/>
            <person name="Huang L."/>
            <person name="Peng D.H."/>
            <person name="Luo Y.B."/>
            <person name="Zou S.Q."/>
            <person name="Chen S.P."/>
            <person name="Lan S."/>
            <person name="Tsai W.C."/>
            <person name="Van de Peer Y."/>
            <person name="Liu Z.J."/>
        </authorList>
    </citation>
    <scope>NUCLEOTIDE SEQUENCE [LARGE SCALE GENOMIC DNA]</scope>
    <source>
        <strain evidence="2">Lor287</strain>
    </source>
</reference>